<evidence type="ECO:0000313" key="3">
    <source>
        <dbReference type="Proteomes" id="UP001589867"/>
    </source>
</evidence>
<keyword evidence="2" id="KW-0413">Isomerase</keyword>
<dbReference type="InterPro" id="IPR035472">
    <property type="entry name" value="RpiR-like_SIS"/>
</dbReference>
<dbReference type="GO" id="GO:0016853">
    <property type="term" value="F:isomerase activity"/>
    <property type="evidence" value="ECO:0007669"/>
    <property type="project" value="UniProtKB-KW"/>
</dbReference>
<dbReference type="NCBIfam" id="NF002805">
    <property type="entry name" value="PRK02947.1"/>
    <property type="match status" value="1"/>
</dbReference>
<organism evidence="2 3">
    <name type="scientific">Phytohabitans kaempferiae</name>
    <dbReference type="NCBI Taxonomy" id="1620943"/>
    <lineage>
        <taxon>Bacteria</taxon>
        <taxon>Bacillati</taxon>
        <taxon>Actinomycetota</taxon>
        <taxon>Actinomycetes</taxon>
        <taxon>Micromonosporales</taxon>
        <taxon>Micromonosporaceae</taxon>
    </lineage>
</organism>
<reference evidence="2 3" key="1">
    <citation type="submission" date="2024-09" db="EMBL/GenBank/DDBJ databases">
        <authorList>
            <person name="Sun Q."/>
            <person name="Mori K."/>
        </authorList>
    </citation>
    <scope>NUCLEOTIDE SEQUENCE [LARGE SCALE GENOMIC DNA]</scope>
    <source>
        <strain evidence="2 3">TBRC 3947</strain>
    </source>
</reference>
<comment type="caution">
    <text evidence="2">The sequence shown here is derived from an EMBL/GenBank/DDBJ whole genome shotgun (WGS) entry which is preliminary data.</text>
</comment>
<dbReference type="InterPro" id="IPR001347">
    <property type="entry name" value="SIS_dom"/>
</dbReference>
<dbReference type="InterPro" id="IPR050099">
    <property type="entry name" value="SIS_GmhA/DiaA_subfam"/>
</dbReference>
<dbReference type="SUPFAM" id="SSF53697">
    <property type="entry name" value="SIS domain"/>
    <property type="match status" value="1"/>
</dbReference>
<dbReference type="PANTHER" id="PTHR30390:SF7">
    <property type="entry name" value="PHOSPHOHEPTOSE ISOMERASE"/>
    <property type="match status" value="1"/>
</dbReference>
<dbReference type="InterPro" id="IPR046348">
    <property type="entry name" value="SIS_dom_sf"/>
</dbReference>
<dbReference type="CDD" id="cd05013">
    <property type="entry name" value="SIS_RpiR"/>
    <property type="match status" value="1"/>
</dbReference>
<accession>A0ABV6MCW1</accession>
<proteinExistence type="predicted"/>
<dbReference type="PROSITE" id="PS51464">
    <property type="entry name" value="SIS"/>
    <property type="match status" value="1"/>
</dbReference>
<name>A0ABV6MCW1_9ACTN</name>
<feature type="domain" description="SIS" evidence="1">
    <location>
        <begin position="35"/>
        <end position="215"/>
    </location>
</feature>
<dbReference type="EMBL" id="JBHLUH010000071">
    <property type="protein sequence ID" value="MFC0532441.1"/>
    <property type="molecule type" value="Genomic_DNA"/>
</dbReference>
<evidence type="ECO:0000259" key="1">
    <source>
        <dbReference type="PROSITE" id="PS51464"/>
    </source>
</evidence>
<gene>
    <name evidence="2" type="ORF">ACFFIA_32820</name>
</gene>
<dbReference type="Gene3D" id="3.40.50.10490">
    <property type="entry name" value="Glucose-6-phosphate isomerase like protein, domain 1"/>
    <property type="match status" value="1"/>
</dbReference>
<dbReference type="Proteomes" id="UP001589867">
    <property type="component" value="Unassembled WGS sequence"/>
</dbReference>
<keyword evidence="3" id="KW-1185">Reference proteome</keyword>
<protein>
    <submittedName>
        <fullName evidence="2">Sugar isomerase domain-containing protein</fullName>
    </submittedName>
</protein>
<sequence length="251" mass="26222">MTDTARDTFLAAALDAVRQLADSQADAITRGGELIAAALMKGGVLQAFGTGHSRAVALELTGRAGGLVPANQLAIRDTVYYGGEPVESILDPLVERDLSLAHRIWQLADIRPEDIFVIISQSGGNGSVVEMAQLAKSRGHTVIGLTSMAHTRRITSRHPSGLRLADLADVVIDNGSPYGDAAVPAGGETIGPLSTLTGVLAAQLLVAEVADRMAAAGVRPPVLRSLNVPDTEKHNDLLLARYAGRVRLGDA</sequence>
<dbReference type="RefSeq" id="WP_377258499.1">
    <property type="nucleotide sequence ID" value="NZ_JBHLUH010000071.1"/>
</dbReference>
<evidence type="ECO:0000313" key="2">
    <source>
        <dbReference type="EMBL" id="MFC0532441.1"/>
    </source>
</evidence>
<dbReference type="Pfam" id="PF13580">
    <property type="entry name" value="SIS_2"/>
    <property type="match status" value="1"/>
</dbReference>
<dbReference type="PANTHER" id="PTHR30390">
    <property type="entry name" value="SEDOHEPTULOSE 7-PHOSPHATE ISOMERASE / DNAA INITIATOR-ASSOCIATING FACTOR FOR REPLICATION INITIATION"/>
    <property type="match status" value="1"/>
</dbReference>